<keyword evidence="5" id="KW-1133">Transmembrane helix</keyword>
<evidence type="ECO:0000256" key="6">
    <source>
        <dbReference type="ARBA" id="ARBA00023136"/>
    </source>
</evidence>
<reference evidence="8 9" key="1">
    <citation type="journal article" date="2021" name="Commun. Biol.">
        <title>The genome of Shorea leprosula (Dipterocarpaceae) highlights the ecological relevance of drought in aseasonal tropical rainforests.</title>
        <authorList>
            <person name="Ng K.K.S."/>
            <person name="Kobayashi M.J."/>
            <person name="Fawcett J.A."/>
            <person name="Hatakeyama M."/>
            <person name="Paape T."/>
            <person name="Ng C.H."/>
            <person name="Ang C.C."/>
            <person name="Tnah L.H."/>
            <person name="Lee C.T."/>
            <person name="Nishiyama T."/>
            <person name="Sese J."/>
            <person name="O'Brien M.J."/>
            <person name="Copetti D."/>
            <person name="Mohd Noor M.I."/>
            <person name="Ong R.C."/>
            <person name="Putra M."/>
            <person name="Sireger I.Z."/>
            <person name="Indrioko S."/>
            <person name="Kosugi Y."/>
            <person name="Izuno A."/>
            <person name="Isagi Y."/>
            <person name="Lee S.L."/>
            <person name="Shimizu K.K."/>
        </authorList>
    </citation>
    <scope>NUCLEOTIDE SEQUENCE [LARGE SCALE GENOMIC DNA]</scope>
    <source>
        <strain evidence="8">214</strain>
    </source>
</reference>
<keyword evidence="2" id="KW-0808">Transferase</keyword>
<gene>
    <name evidence="8" type="ORF">SLEP1_g59434</name>
</gene>
<evidence type="ECO:0000256" key="5">
    <source>
        <dbReference type="ARBA" id="ARBA00022989"/>
    </source>
</evidence>
<dbReference type="InterPro" id="IPR045874">
    <property type="entry name" value="LRK10/LRL21-25-like"/>
</dbReference>
<sequence length="145" mass="16706">MIMVALWCTQMRPMDRPSMHKVVEMLEAELKRLQIPLMPLQFYPHEIQEDGSTKETNITELSSSWLCNLMACGTSAIGISSSNIFLVYKWQRSHLFMYNSVEEFLQNNNNLMPISKVVGEIQKATGQDFVNEVATIRRTHRVNVV</sequence>
<proteinExistence type="predicted"/>
<evidence type="ECO:0000256" key="3">
    <source>
        <dbReference type="ARBA" id="ARBA00022692"/>
    </source>
</evidence>
<keyword evidence="4" id="KW-0732">Signal</keyword>
<evidence type="ECO:0000256" key="7">
    <source>
        <dbReference type="ARBA" id="ARBA00023180"/>
    </source>
</evidence>
<evidence type="ECO:0000313" key="8">
    <source>
        <dbReference type="EMBL" id="GKV52878.1"/>
    </source>
</evidence>
<dbReference type="Proteomes" id="UP001054252">
    <property type="component" value="Unassembled WGS sequence"/>
</dbReference>
<comment type="caution">
    <text evidence="8">The sequence shown here is derived from an EMBL/GenBank/DDBJ whole genome shotgun (WGS) entry which is preliminary data.</text>
</comment>
<protein>
    <submittedName>
        <fullName evidence="8">Uncharacterized protein</fullName>
    </submittedName>
</protein>
<dbReference type="EMBL" id="BPVZ01000902">
    <property type="protein sequence ID" value="GKV52878.1"/>
    <property type="molecule type" value="Genomic_DNA"/>
</dbReference>
<evidence type="ECO:0000313" key="9">
    <source>
        <dbReference type="Proteomes" id="UP001054252"/>
    </source>
</evidence>
<organism evidence="8 9">
    <name type="scientific">Rubroshorea leprosula</name>
    <dbReference type="NCBI Taxonomy" id="152421"/>
    <lineage>
        <taxon>Eukaryota</taxon>
        <taxon>Viridiplantae</taxon>
        <taxon>Streptophyta</taxon>
        <taxon>Embryophyta</taxon>
        <taxon>Tracheophyta</taxon>
        <taxon>Spermatophyta</taxon>
        <taxon>Magnoliopsida</taxon>
        <taxon>eudicotyledons</taxon>
        <taxon>Gunneridae</taxon>
        <taxon>Pentapetalae</taxon>
        <taxon>rosids</taxon>
        <taxon>malvids</taxon>
        <taxon>Malvales</taxon>
        <taxon>Dipterocarpaceae</taxon>
        <taxon>Rubroshorea</taxon>
    </lineage>
</organism>
<evidence type="ECO:0000256" key="2">
    <source>
        <dbReference type="ARBA" id="ARBA00022527"/>
    </source>
</evidence>
<keyword evidence="3" id="KW-0812">Transmembrane</keyword>
<keyword evidence="6" id="KW-0472">Membrane</keyword>
<evidence type="ECO:0000256" key="4">
    <source>
        <dbReference type="ARBA" id="ARBA00022729"/>
    </source>
</evidence>
<comment type="subcellular location">
    <subcellularLocation>
        <location evidence="1">Membrane</location>
        <topology evidence="1">Single-pass type I membrane protein</topology>
    </subcellularLocation>
</comment>
<name>A0AAV5MTV7_9ROSI</name>
<evidence type="ECO:0000256" key="1">
    <source>
        <dbReference type="ARBA" id="ARBA00004479"/>
    </source>
</evidence>
<dbReference type="PANTHER" id="PTHR27009">
    <property type="entry name" value="RUST RESISTANCE KINASE LR10-RELATED"/>
    <property type="match status" value="1"/>
</dbReference>
<accession>A0AAV5MTV7</accession>
<keyword evidence="7" id="KW-0325">Glycoprotein</keyword>
<keyword evidence="2" id="KW-0723">Serine/threonine-protein kinase</keyword>
<dbReference type="GO" id="GO:0004674">
    <property type="term" value="F:protein serine/threonine kinase activity"/>
    <property type="evidence" value="ECO:0007669"/>
    <property type="project" value="UniProtKB-KW"/>
</dbReference>
<dbReference type="AlphaFoldDB" id="A0AAV5MTV7"/>
<keyword evidence="9" id="KW-1185">Reference proteome</keyword>
<keyword evidence="2" id="KW-0418">Kinase</keyword>
<dbReference type="GO" id="GO:0016020">
    <property type="term" value="C:membrane"/>
    <property type="evidence" value="ECO:0007669"/>
    <property type="project" value="UniProtKB-SubCell"/>
</dbReference>